<dbReference type="Proteomes" id="UP000500801">
    <property type="component" value="Chromosome"/>
</dbReference>
<dbReference type="Gene3D" id="3.40.50.300">
    <property type="entry name" value="P-loop containing nucleotide triphosphate hydrolases"/>
    <property type="match status" value="1"/>
</dbReference>
<evidence type="ECO:0000313" key="7">
    <source>
        <dbReference type="EMBL" id="QYM92776.1"/>
    </source>
</evidence>
<dbReference type="InterPro" id="IPR017911">
    <property type="entry name" value="MacB-like_ATP-bd"/>
</dbReference>
<dbReference type="CDD" id="cd03255">
    <property type="entry name" value="ABC_MJ0796_LolCDE_FtsE"/>
    <property type="match status" value="1"/>
</dbReference>
<name>A0AAE6Z3T4_9GAMM</name>
<evidence type="ECO:0000313" key="9">
    <source>
        <dbReference type="Proteomes" id="UP000824976"/>
    </source>
</evidence>
<dbReference type="SUPFAM" id="SSF52540">
    <property type="entry name" value="P-loop containing nucleoside triphosphate hydrolases"/>
    <property type="match status" value="1"/>
</dbReference>
<evidence type="ECO:0000313" key="6">
    <source>
        <dbReference type="EMBL" id="QIZ52908.1"/>
    </source>
</evidence>
<dbReference type="EMBL" id="CP040817">
    <property type="protein sequence ID" value="QYM92776.1"/>
    <property type="molecule type" value="Genomic_DNA"/>
</dbReference>
<dbReference type="GO" id="GO:1902495">
    <property type="term" value="C:transmembrane transporter complex"/>
    <property type="evidence" value="ECO:0007669"/>
    <property type="project" value="UniProtKB-ARBA"/>
</dbReference>
<accession>A0AAE6Z3T4</accession>
<reference evidence="7 9" key="2">
    <citation type="submission" date="2019-06" db="EMBL/GenBank/DDBJ databases">
        <title>Complete genome of Dickeya zeae PL65.</title>
        <authorList>
            <person name="Boluk G."/>
            <person name="Arif M."/>
        </authorList>
    </citation>
    <scope>NUCLEOTIDE SEQUENCE [LARGE SCALE GENOMIC DNA]</scope>
    <source>
        <strain evidence="7 9">PL65</strain>
    </source>
</reference>
<dbReference type="PROSITE" id="PS00211">
    <property type="entry name" value="ABC_TRANSPORTER_1"/>
    <property type="match status" value="1"/>
</dbReference>
<proteinExistence type="inferred from homology"/>
<dbReference type="GO" id="GO:0022857">
    <property type="term" value="F:transmembrane transporter activity"/>
    <property type="evidence" value="ECO:0007669"/>
    <property type="project" value="UniProtKB-ARBA"/>
</dbReference>
<dbReference type="Pfam" id="PF00005">
    <property type="entry name" value="ABC_tran"/>
    <property type="match status" value="1"/>
</dbReference>
<dbReference type="GO" id="GO:0005524">
    <property type="term" value="F:ATP binding"/>
    <property type="evidence" value="ECO:0007669"/>
    <property type="project" value="UniProtKB-KW"/>
</dbReference>
<keyword evidence="3 6" id="KW-0067">ATP-binding</keyword>
<evidence type="ECO:0000256" key="2">
    <source>
        <dbReference type="ARBA" id="ARBA00022741"/>
    </source>
</evidence>
<dbReference type="InterPro" id="IPR015854">
    <property type="entry name" value="ABC_transpr_LolD-like"/>
</dbReference>
<reference evidence="6 8" key="1">
    <citation type="submission" date="2018-11" db="EMBL/GenBank/DDBJ databases">
        <title>Complete genome sequence of Dickeya zeae strain CE1 infecting Canna edulis Ker-Gawl. in China.</title>
        <authorList>
            <person name="Zhang J."/>
            <person name="Lin B."/>
            <person name="Shen H."/>
            <person name="Jiang S."/>
            <person name="Pu X."/>
            <person name="Sun D."/>
        </authorList>
    </citation>
    <scope>NUCLEOTIDE SEQUENCE [LARGE SCALE GENOMIC DNA]</scope>
    <source>
        <strain evidence="6 8">CE1</strain>
    </source>
</reference>
<keyword evidence="1" id="KW-0813">Transport</keyword>
<evidence type="ECO:0000256" key="4">
    <source>
        <dbReference type="ARBA" id="ARBA00038388"/>
    </source>
</evidence>
<dbReference type="RefSeq" id="WP_168363815.1">
    <property type="nucleotide sequence ID" value="NZ_CP033622.1"/>
</dbReference>
<dbReference type="SMART" id="SM00382">
    <property type="entry name" value="AAA"/>
    <property type="match status" value="1"/>
</dbReference>
<dbReference type="InterPro" id="IPR017871">
    <property type="entry name" value="ABC_transporter-like_CS"/>
</dbReference>
<dbReference type="AlphaFoldDB" id="A0AAE6Z3T4"/>
<dbReference type="FunFam" id="3.40.50.300:FF:000032">
    <property type="entry name" value="Export ABC transporter ATP-binding protein"/>
    <property type="match status" value="1"/>
</dbReference>
<dbReference type="GO" id="GO:0005886">
    <property type="term" value="C:plasma membrane"/>
    <property type="evidence" value="ECO:0007669"/>
    <property type="project" value="TreeGrafter"/>
</dbReference>
<feature type="domain" description="ABC transporter" evidence="5">
    <location>
        <begin position="10"/>
        <end position="234"/>
    </location>
</feature>
<dbReference type="EMBL" id="CP033622">
    <property type="protein sequence ID" value="QIZ52908.1"/>
    <property type="molecule type" value="Genomic_DNA"/>
</dbReference>
<comment type="similarity">
    <text evidence="4">Belongs to the ABC transporter superfamily. Macrolide exporter (TC 3.A.1.122) family.</text>
</comment>
<keyword evidence="9" id="KW-1185">Reference proteome</keyword>
<dbReference type="PANTHER" id="PTHR24220">
    <property type="entry name" value="IMPORT ATP-BINDING PROTEIN"/>
    <property type="match status" value="1"/>
</dbReference>
<sequence length="234" mass="25454">MPEAGITDALCLEHITYAYAAQTSAVRPVLHDVSLSIPKGQSCAIVGASGSGKSTLLNIAGLLDRPTSGRLWLAGYEMTQASADERAVMRNQAIGFVFQSFNLLPRLNILDNVALPLCYRGIPSHSARQRARHQLVRVGLADHLHHRPASLSGGQRQRVAIARALVGEPALLLADEPTGNLDSETAHDIIDLLLTLNRDQAVTLVIVTHDREIAGRMQRCIQVQDGRVWERSHA</sequence>
<dbReference type="PANTHER" id="PTHR24220:SF86">
    <property type="entry name" value="ABC TRANSPORTER ABCH.1"/>
    <property type="match status" value="1"/>
</dbReference>
<evidence type="ECO:0000256" key="3">
    <source>
        <dbReference type="ARBA" id="ARBA00022840"/>
    </source>
</evidence>
<evidence type="ECO:0000259" key="5">
    <source>
        <dbReference type="PROSITE" id="PS50893"/>
    </source>
</evidence>
<dbReference type="InterPro" id="IPR003439">
    <property type="entry name" value="ABC_transporter-like_ATP-bd"/>
</dbReference>
<dbReference type="InterPro" id="IPR027417">
    <property type="entry name" value="P-loop_NTPase"/>
</dbReference>
<dbReference type="PROSITE" id="PS50893">
    <property type="entry name" value="ABC_TRANSPORTER_2"/>
    <property type="match status" value="1"/>
</dbReference>
<evidence type="ECO:0000313" key="8">
    <source>
        <dbReference type="Proteomes" id="UP000500801"/>
    </source>
</evidence>
<dbReference type="InterPro" id="IPR003593">
    <property type="entry name" value="AAA+_ATPase"/>
</dbReference>
<protein>
    <submittedName>
        <fullName evidence="6">ABC transporter ATP-binding protein</fullName>
    </submittedName>
</protein>
<keyword evidence="2" id="KW-0547">Nucleotide-binding</keyword>
<evidence type="ECO:0000256" key="1">
    <source>
        <dbReference type="ARBA" id="ARBA00022448"/>
    </source>
</evidence>
<gene>
    <name evidence="6" type="ORF">DWG24_20265</name>
    <name evidence="7" type="ORF">FGI21_13345</name>
</gene>
<organism evidence="6 8">
    <name type="scientific">Dickeya zeae</name>
    <dbReference type="NCBI Taxonomy" id="204042"/>
    <lineage>
        <taxon>Bacteria</taxon>
        <taxon>Pseudomonadati</taxon>
        <taxon>Pseudomonadota</taxon>
        <taxon>Gammaproteobacteria</taxon>
        <taxon>Enterobacterales</taxon>
        <taxon>Pectobacteriaceae</taxon>
        <taxon>Dickeya</taxon>
    </lineage>
</organism>
<dbReference type="Proteomes" id="UP000824976">
    <property type="component" value="Chromosome"/>
</dbReference>
<dbReference type="GO" id="GO:0016887">
    <property type="term" value="F:ATP hydrolysis activity"/>
    <property type="evidence" value="ECO:0007669"/>
    <property type="project" value="InterPro"/>
</dbReference>